<evidence type="ECO:0000313" key="2">
    <source>
        <dbReference type="Proteomes" id="UP000578531"/>
    </source>
</evidence>
<keyword evidence="2" id="KW-1185">Reference proteome</keyword>
<dbReference type="RefSeq" id="XP_037159053.1">
    <property type="nucleotide sequence ID" value="XM_037314073.1"/>
</dbReference>
<sequence>MPHDTTGLLISLSSAQCVAKRYTAADVGADVVRWQSMKVEVPVVQYSKQAVEACLNNLQVDQSAFQDVQWLRQCIATDVT</sequence>
<name>A0A8H6CQ52_9LECA</name>
<proteinExistence type="predicted"/>
<organism evidence="1 2">
    <name type="scientific">Letharia columbiana</name>
    <dbReference type="NCBI Taxonomy" id="112416"/>
    <lineage>
        <taxon>Eukaryota</taxon>
        <taxon>Fungi</taxon>
        <taxon>Dikarya</taxon>
        <taxon>Ascomycota</taxon>
        <taxon>Pezizomycotina</taxon>
        <taxon>Lecanoromycetes</taxon>
        <taxon>OSLEUM clade</taxon>
        <taxon>Lecanoromycetidae</taxon>
        <taxon>Lecanorales</taxon>
        <taxon>Lecanorineae</taxon>
        <taxon>Parmeliaceae</taxon>
        <taxon>Letharia</taxon>
    </lineage>
</organism>
<dbReference type="Proteomes" id="UP000578531">
    <property type="component" value="Unassembled WGS sequence"/>
</dbReference>
<dbReference type="GeneID" id="59293837"/>
<protein>
    <submittedName>
        <fullName evidence="1">Uncharacterized protein</fullName>
    </submittedName>
</protein>
<comment type="caution">
    <text evidence="1">The sequence shown here is derived from an EMBL/GenBank/DDBJ whole genome shotgun (WGS) entry which is preliminary data.</text>
</comment>
<dbReference type="AlphaFoldDB" id="A0A8H6CQ52"/>
<dbReference type="EMBL" id="JACCJC010000085">
    <property type="protein sequence ID" value="KAF6227562.1"/>
    <property type="molecule type" value="Genomic_DNA"/>
</dbReference>
<gene>
    <name evidence="1" type="ORF">HO173_012201</name>
</gene>
<accession>A0A8H6CQ52</accession>
<reference evidence="1 2" key="1">
    <citation type="journal article" date="2020" name="Genomics">
        <title>Complete, high-quality genomes from long-read metagenomic sequencing of two wolf lichen thalli reveals enigmatic genome architecture.</title>
        <authorList>
            <person name="McKenzie S.K."/>
            <person name="Walston R.F."/>
            <person name="Allen J.L."/>
        </authorList>
    </citation>
    <scope>NUCLEOTIDE SEQUENCE [LARGE SCALE GENOMIC DNA]</scope>
    <source>
        <strain evidence="1">WasteWater2</strain>
    </source>
</reference>
<evidence type="ECO:0000313" key="1">
    <source>
        <dbReference type="EMBL" id="KAF6227562.1"/>
    </source>
</evidence>